<dbReference type="NCBIfam" id="TIGR01640">
    <property type="entry name" value="F_box_assoc_1"/>
    <property type="match status" value="1"/>
</dbReference>
<dbReference type="AlphaFoldDB" id="A0A072U6G1"/>
<evidence type="ECO:0000313" key="4">
    <source>
        <dbReference type="Proteomes" id="UP000002051"/>
    </source>
</evidence>
<name>A0A072U6G1_MEDTR</name>
<sequence>MSKGSAECRTVPISRLLESNSHSLTLTDPYHQFPYKDAGRVVGSCNGLVCIQDSSFTAEYHEHSFSFWNPATRTKSETLVSFRNYPEPKKNICKFAFGYDNSIDTYKVVLLCMKMDGELNTTAVKLFTLGDNDWREIDCLPVVVVSHPFGKYVRDGVYLNSSISWCVRHRYYCHLKNLMVEQLVMISLDLGTERYTRLLLPRCCDEELHDVPTLSVLMDCLCFSHDFKKTHFVLWQMKEFGVEESWTQFLKISYVNLPKDIKIHEFHNGPTYYPPQLIPLCFSNNGDTLIFTINVLCFPNDGDTLIFTITLPDQAFLYNWRDNRVKRIKRCLCWCFVFECSIYIRRLLFVLPVADDTLCVGEATVENLWTLKALLRGFEMVSGLKVNFHKCCLIGVNVSSEFMGMALGFLNCSEATLPFMYLGLPVGANARKLLTWEPVLERLSAKLNAWGNKYISLGGHVVLLNSVLNSVPIFYLTFLKMPAKVIKKLVAIQRKFLWGGVGGSNQICCVRWRKVCQPRSKGGLGVRDVKLANVRLLAKWRWRLLDG</sequence>
<accession>A0A072U6G1</accession>
<organism evidence="2 4">
    <name type="scientific">Medicago truncatula</name>
    <name type="common">Barrel medic</name>
    <name type="synonym">Medicago tribuloides</name>
    <dbReference type="NCBI Taxonomy" id="3880"/>
    <lineage>
        <taxon>Eukaryota</taxon>
        <taxon>Viridiplantae</taxon>
        <taxon>Streptophyta</taxon>
        <taxon>Embryophyta</taxon>
        <taxon>Tracheophyta</taxon>
        <taxon>Spermatophyta</taxon>
        <taxon>Magnoliopsida</taxon>
        <taxon>eudicotyledons</taxon>
        <taxon>Gunneridae</taxon>
        <taxon>Pentapetalae</taxon>
        <taxon>rosids</taxon>
        <taxon>fabids</taxon>
        <taxon>Fabales</taxon>
        <taxon>Fabaceae</taxon>
        <taxon>Papilionoideae</taxon>
        <taxon>50 kb inversion clade</taxon>
        <taxon>NPAAA clade</taxon>
        <taxon>Hologalegina</taxon>
        <taxon>IRL clade</taxon>
        <taxon>Trifolieae</taxon>
        <taxon>Medicago</taxon>
    </lineage>
</organism>
<reference evidence="3" key="3">
    <citation type="submission" date="2015-04" db="UniProtKB">
        <authorList>
            <consortium name="EnsemblPlants"/>
        </authorList>
    </citation>
    <scope>IDENTIFICATION</scope>
    <source>
        <strain evidence="3">cv. Jemalong A17</strain>
    </source>
</reference>
<reference evidence="2 4" key="1">
    <citation type="journal article" date="2011" name="Nature">
        <title>The Medicago genome provides insight into the evolution of rhizobial symbioses.</title>
        <authorList>
            <person name="Young N.D."/>
            <person name="Debelle F."/>
            <person name="Oldroyd G.E."/>
            <person name="Geurts R."/>
            <person name="Cannon S.B."/>
            <person name="Udvardi M.K."/>
            <person name="Benedito V.A."/>
            <person name="Mayer K.F."/>
            <person name="Gouzy J."/>
            <person name="Schoof H."/>
            <person name="Van de Peer Y."/>
            <person name="Proost S."/>
            <person name="Cook D.R."/>
            <person name="Meyers B.C."/>
            <person name="Spannagl M."/>
            <person name="Cheung F."/>
            <person name="De Mita S."/>
            <person name="Krishnakumar V."/>
            <person name="Gundlach H."/>
            <person name="Zhou S."/>
            <person name="Mudge J."/>
            <person name="Bharti A.K."/>
            <person name="Murray J.D."/>
            <person name="Naoumkina M.A."/>
            <person name="Rosen B."/>
            <person name="Silverstein K.A."/>
            <person name="Tang H."/>
            <person name="Rombauts S."/>
            <person name="Zhao P.X."/>
            <person name="Zhou P."/>
            <person name="Barbe V."/>
            <person name="Bardou P."/>
            <person name="Bechner M."/>
            <person name="Bellec A."/>
            <person name="Berger A."/>
            <person name="Berges H."/>
            <person name="Bidwell S."/>
            <person name="Bisseling T."/>
            <person name="Choisne N."/>
            <person name="Couloux A."/>
            <person name="Denny R."/>
            <person name="Deshpande S."/>
            <person name="Dai X."/>
            <person name="Doyle J.J."/>
            <person name="Dudez A.M."/>
            <person name="Farmer A.D."/>
            <person name="Fouteau S."/>
            <person name="Franken C."/>
            <person name="Gibelin C."/>
            <person name="Gish J."/>
            <person name="Goldstein S."/>
            <person name="Gonzalez A.J."/>
            <person name="Green P.J."/>
            <person name="Hallab A."/>
            <person name="Hartog M."/>
            <person name="Hua A."/>
            <person name="Humphray S.J."/>
            <person name="Jeong D.H."/>
            <person name="Jing Y."/>
            <person name="Jocker A."/>
            <person name="Kenton S.M."/>
            <person name="Kim D.J."/>
            <person name="Klee K."/>
            <person name="Lai H."/>
            <person name="Lang C."/>
            <person name="Lin S."/>
            <person name="Macmil S.L."/>
            <person name="Magdelenat G."/>
            <person name="Matthews L."/>
            <person name="McCorrison J."/>
            <person name="Monaghan E.L."/>
            <person name="Mun J.H."/>
            <person name="Najar F.Z."/>
            <person name="Nicholson C."/>
            <person name="Noirot C."/>
            <person name="O'Bleness M."/>
            <person name="Paule C.R."/>
            <person name="Poulain J."/>
            <person name="Prion F."/>
            <person name="Qin B."/>
            <person name="Qu C."/>
            <person name="Retzel E.F."/>
            <person name="Riddle C."/>
            <person name="Sallet E."/>
            <person name="Samain S."/>
            <person name="Samson N."/>
            <person name="Sanders I."/>
            <person name="Saurat O."/>
            <person name="Scarpelli C."/>
            <person name="Schiex T."/>
            <person name="Segurens B."/>
            <person name="Severin A.J."/>
            <person name="Sherrier D.J."/>
            <person name="Shi R."/>
            <person name="Sims S."/>
            <person name="Singer S.R."/>
            <person name="Sinharoy S."/>
            <person name="Sterck L."/>
            <person name="Viollet A."/>
            <person name="Wang B.B."/>
            <person name="Wang K."/>
            <person name="Wang M."/>
            <person name="Wang X."/>
            <person name="Warfsmann J."/>
            <person name="Weissenbach J."/>
            <person name="White D.D."/>
            <person name="White J.D."/>
            <person name="Wiley G.B."/>
            <person name="Wincker P."/>
            <person name="Xing Y."/>
            <person name="Yang L."/>
            <person name="Yao Z."/>
            <person name="Ying F."/>
            <person name="Zhai J."/>
            <person name="Zhou L."/>
            <person name="Zuber A."/>
            <person name="Denarie J."/>
            <person name="Dixon R.A."/>
            <person name="May G.D."/>
            <person name="Schwartz D.C."/>
            <person name="Rogers J."/>
            <person name="Quetier F."/>
            <person name="Town C.D."/>
            <person name="Roe B.A."/>
        </authorList>
    </citation>
    <scope>NUCLEOTIDE SEQUENCE [LARGE SCALE GENOMIC DNA]</scope>
    <source>
        <strain evidence="2">A17</strain>
        <strain evidence="3 4">cv. Jemalong A17</strain>
    </source>
</reference>
<reference evidence="2 4" key="2">
    <citation type="journal article" date="2014" name="BMC Genomics">
        <title>An improved genome release (version Mt4.0) for the model legume Medicago truncatula.</title>
        <authorList>
            <person name="Tang H."/>
            <person name="Krishnakumar V."/>
            <person name="Bidwell S."/>
            <person name="Rosen B."/>
            <person name="Chan A."/>
            <person name="Zhou S."/>
            <person name="Gentzbittel L."/>
            <person name="Childs K.L."/>
            <person name="Yandell M."/>
            <person name="Gundlach H."/>
            <person name="Mayer K.F."/>
            <person name="Schwartz D.C."/>
            <person name="Town C.D."/>
        </authorList>
    </citation>
    <scope>GENOME REANNOTATION</scope>
    <source>
        <strain evidence="2">A17</strain>
        <strain evidence="3 4">cv. Jemalong A17</strain>
    </source>
</reference>
<dbReference type="Pfam" id="PF07734">
    <property type="entry name" value="FBA_1"/>
    <property type="match status" value="1"/>
</dbReference>
<evidence type="ECO:0000313" key="3">
    <source>
        <dbReference type="EnsemblPlants" id="KEH25334"/>
    </source>
</evidence>
<evidence type="ECO:0000313" key="2">
    <source>
        <dbReference type="EMBL" id="KEH25334.1"/>
    </source>
</evidence>
<dbReference type="InterPro" id="IPR017451">
    <property type="entry name" value="F-box-assoc_interact_dom"/>
</dbReference>
<dbReference type="Proteomes" id="UP000002051">
    <property type="component" value="Chromosome 6"/>
</dbReference>
<dbReference type="EnsemblPlants" id="KEH25334">
    <property type="protein sequence ID" value="KEH25334"/>
    <property type="gene ID" value="MTR_6g017295"/>
</dbReference>
<dbReference type="HOGENOM" id="CLU_498190_0_0_1"/>
<dbReference type="PANTHER" id="PTHR33116:SF78">
    <property type="entry name" value="OS12G0587133 PROTEIN"/>
    <property type="match status" value="1"/>
</dbReference>
<feature type="domain" description="F-box associated beta-propeller type 1" evidence="1">
    <location>
        <begin position="38"/>
        <end position="265"/>
    </location>
</feature>
<dbReference type="PANTHER" id="PTHR33116">
    <property type="entry name" value="REVERSE TRANSCRIPTASE ZINC-BINDING DOMAIN-CONTAINING PROTEIN-RELATED-RELATED"/>
    <property type="match status" value="1"/>
</dbReference>
<keyword evidence="4" id="KW-1185">Reference proteome</keyword>
<gene>
    <name evidence="2" type="ordered locus">MTR_6g017295</name>
</gene>
<dbReference type="EMBL" id="CM001222">
    <property type="protein sequence ID" value="KEH25334.1"/>
    <property type="molecule type" value="Genomic_DNA"/>
</dbReference>
<protein>
    <submittedName>
        <fullName evidence="2">F-box protein interaction domain protein</fullName>
    </submittedName>
</protein>
<dbReference type="STRING" id="3880.A0A072U6G1"/>
<dbReference type="InterPro" id="IPR006527">
    <property type="entry name" value="F-box-assoc_dom_typ1"/>
</dbReference>
<proteinExistence type="predicted"/>
<evidence type="ECO:0000259" key="1">
    <source>
        <dbReference type="Pfam" id="PF07734"/>
    </source>
</evidence>